<name>A0ACC7P049_9BACL</name>
<evidence type="ECO:0000313" key="1">
    <source>
        <dbReference type="EMBL" id="MFM9329810.1"/>
    </source>
</evidence>
<dbReference type="EMBL" id="JBJURJ010000010">
    <property type="protein sequence ID" value="MFM9329810.1"/>
    <property type="molecule type" value="Genomic_DNA"/>
</dbReference>
<protein>
    <submittedName>
        <fullName evidence="1">Uncharacterized protein</fullName>
    </submittedName>
</protein>
<keyword evidence="2" id="KW-1185">Reference proteome</keyword>
<evidence type="ECO:0000313" key="2">
    <source>
        <dbReference type="Proteomes" id="UP001631969"/>
    </source>
</evidence>
<comment type="caution">
    <text evidence="1">The sequence shown here is derived from an EMBL/GenBank/DDBJ whole genome shotgun (WGS) entry which is preliminary data.</text>
</comment>
<proteinExistence type="predicted"/>
<organism evidence="1 2">
    <name type="scientific">Paenibacillus mesotrionivorans</name>
    <dbReference type="NCBI Taxonomy" id="3160968"/>
    <lineage>
        <taxon>Bacteria</taxon>
        <taxon>Bacillati</taxon>
        <taxon>Bacillota</taxon>
        <taxon>Bacilli</taxon>
        <taxon>Bacillales</taxon>
        <taxon>Paenibacillaceae</taxon>
        <taxon>Paenibacillus</taxon>
    </lineage>
</organism>
<dbReference type="Proteomes" id="UP001631969">
    <property type="component" value="Unassembled WGS sequence"/>
</dbReference>
<sequence>MMTVKRWIKALLITAGVLAILSSQPPRFASALSCSMILSIEMNYEKYDGVILARLMKATRTEDDPPSVQVRVLQSYKGVTDSRLSIRGLPFWGEPSQEGQNYLFFLNKTEAGWEYPICSPLSPQENMTDWELAFLKGKEIPLTEVSESSGRRVWMITGGALCLFGLLGYGAYRYIRRHEKYL</sequence>
<reference evidence="1" key="1">
    <citation type="submission" date="2024-12" db="EMBL/GenBank/DDBJ databases">
        <authorList>
            <person name="Wu N."/>
        </authorList>
    </citation>
    <scope>NUCLEOTIDE SEQUENCE</scope>
    <source>
        <strain evidence="1">P15</strain>
    </source>
</reference>
<gene>
    <name evidence="1" type="ORF">ACI1P1_16055</name>
</gene>
<accession>A0ACC7P049</accession>